<name>A0A8J4DTQ6_9ACTN</name>
<dbReference type="Gene3D" id="1.10.260.40">
    <property type="entry name" value="lambda repressor-like DNA-binding domains"/>
    <property type="match status" value="1"/>
</dbReference>
<reference evidence="3" key="1">
    <citation type="submission" date="2021-01" db="EMBL/GenBank/DDBJ databases">
        <title>Whole genome shotgun sequence of Virgisporangium aliadipatigenens NBRC 105644.</title>
        <authorList>
            <person name="Komaki H."/>
            <person name="Tamura T."/>
        </authorList>
    </citation>
    <scope>NUCLEOTIDE SEQUENCE</scope>
    <source>
        <strain evidence="3">NBRC 105644</strain>
    </source>
</reference>
<proteinExistence type="predicted"/>
<accession>A0A8J4DTQ6</accession>
<dbReference type="CDD" id="cd00093">
    <property type="entry name" value="HTH_XRE"/>
    <property type="match status" value="1"/>
</dbReference>
<organism evidence="3 4">
    <name type="scientific">Virgisporangium aliadipatigenens</name>
    <dbReference type="NCBI Taxonomy" id="741659"/>
    <lineage>
        <taxon>Bacteria</taxon>
        <taxon>Bacillati</taxon>
        <taxon>Actinomycetota</taxon>
        <taxon>Actinomycetes</taxon>
        <taxon>Micromonosporales</taxon>
        <taxon>Micromonosporaceae</taxon>
        <taxon>Virgisporangium</taxon>
    </lineage>
</organism>
<gene>
    <name evidence="3" type="ORF">Val02_68900</name>
</gene>
<evidence type="ECO:0000313" key="3">
    <source>
        <dbReference type="EMBL" id="GIJ50004.1"/>
    </source>
</evidence>
<dbReference type="EMBL" id="BOPF01000032">
    <property type="protein sequence ID" value="GIJ50004.1"/>
    <property type="molecule type" value="Genomic_DNA"/>
</dbReference>
<dbReference type="SUPFAM" id="SSF47413">
    <property type="entry name" value="lambda repressor-like DNA-binding domains"/>
    <property type="match status" value="1"/>
</dbReference>
<evidence type="ECO:0000256" key="1">
    <source>
        <dbReference type="SAM" id="MobiDB-lite"/>
    </source>
</evidence>
<comment type="caution">
    <text evidence="3">The sequence shown here is derived from an EMBL/GenBank/DDBJ whole genome shotgun (WGS) entry which is preliminary data.</text>
</comment>
<dbReference type="Proteomes" id="UP000619260">
    <property type="component" value="Unassembled WGS sequence"/>
</dbReference>
<evidence type="ECO:0000259" key="2">
    <source>
        <dbReference type="SMART" id="SM00530"/>
    </source>
</evidence>
<protein>
    <recommendedName>
        <fullName evidence="2">HTH cro/C1-type domain-containing protein</fullName>
    </recommendedName>
</protein>
<dbReference type="SMART" id="SM00530">
    <property type="entry name" value="HTH_XRE"/>
    <property type="match status" value="1"/>
</dbReference>
<dbReference type="RefSeq" id="WP_203903454.1">
    <property type="nucleotide sequence ID" value="NZ_BOPF01000032.1"/>
</dbReference>
<evidence type="ECO:0000313" key="4">
    <source>
        <dbReference type="Proteomes" id="UP000619260"/>
    </source>
</evidence>
<dbReference type="Pfam" id="PF01381">
    <property type="entry name" value="HTH_3"/>
    <property type="match status" value="1"/>
</dbReference>
<feature type="region of interest" description="Disordered" evidence="1">
    <location>
        <begin position="137"/>
        <end position="161"/>
    </location>
</feature>
<keyword evidence="4" id="KW-1185">Reference proteome</keyword>
<dbReference type="GO" id="GO:0003677">
    <property type="term" value="F:DNA binding"/>
    <property type="evidence" value="ECO:0007669"/>
    <property type="project" value="InterPro"/>
</dbReference>
<feature type="domain" description="HTH cro/C1-type" evidence="2">
    <location>
        <begin position="4"/>
        <end position="61"/>
    </location>
</feature>
<dbReference type="InterPro" id="IPR001387">
    <property type="entry name" value="Cro/C1-type_HTH"/>
</dbReference>
<sequence length="161" mass="17123">MMTLVELLAAKRGDSWDKFAKRAGISPATAHKYGAGKNADVPTVETINALARACDVPPGLIVLAAAQGIGVDMDRVIEGSALGRALPDDVDELPPYAQRLILDTAQALLAAWRGQQALPEPTDDEAGIPAEMDDIARAARRRVERATSGRGTPRRRAESNT</sequence>
<dbReference type="AlphaFoldDB" id="A0A8J4DTQ6"/>
<dbReference type="InterPro" id="IPR010982">
    <property type="entry name" value="Lambda_DNA-bd_dom_sf"/>
</dbReference>